<reference evidence="2 3" key="2">
    <citation type="submission" date="2019-01" db="EMBL/GenBank/DDBJ databases">
        <title>Motilimonas pumilus sp. nov., isolated from the gut of sea cucumber (Apostichopus japonicus).</title>
        <authorList>
            <person name="Wang F.-Q."/>
            <person name="Ren L.-H."/>
            <person name="Lin Y.-W."/>
            <person name="Sun G.-H."/>
            <person name="Du Z.-J."/>
            <person name="Zhao J.-X."/>
            <person name="Liu X.-J."/>
            <person name="Liu L.-J."/>
        </authorList>
    </citation>
    <scope>NUCLEOTIDE SEQUENCE [LARGE SCALE GENOMIC DNA]</scope>
    <source>
        <strain evidence="2 3">PLHSC7-2</strain>
    </source>
</reference>
<organism evidence="2 3">
    <name type="scientific">Motilimonas pumila</name>
    <dbReference type="NCBI Taxonomy" id="2303987"/>
    <lineage>
        <taxon>Bacteria</taxon>
        <taxon>Pseudomonadati</taxon>
        <taxon>Pseudomonadota</taxon>
        <taxon>Gammaproteobacteria</taxon>
        <taxon>Alteromonadales</taxon>
        <taxon>Alteromonadales genera incertae sedis</taxon>
        <taxon>Motilimonas</taxon>
    </lineage>
</organism>
<dbReference type="PROSITE" id="PS51257">
    <property type="entry name" value="PROKAR_LIPOPROTEIN"/>
    <property type="match status" value="1"/>
</dbReference>
<evidence type="ECO:0000256" key="1">
    <source>
        <dbReference type="SAM" id="MobiDB-lite"/>
    </source>
</evidence>
<dbReference type="AlphaFoldDB" id="A0A418YHE0"/>
<dbReference type="EMBL" id="QZCH01000004">
    <property type="protein sequence ID" value="RJG49500.1"/>
    <property type="molecule type" value="Genomic_DNA"/>
</dbReference>
<name>A0A418YHE0_9GAMM</name>
<dbReference type="Proteomes" id="UP000283255">
    <property type="component" value="Unassembled WGS sequence"/>
</dbReference>
<evidence type="ECO:0000313" key="3">
    <source>
        <dbReference type="Proteomes" id="UP000283255"/>
    </source>
</evidence>
<dbReference type="OrthoDB" id="5599486at2"/>
<dbReference type="RefSeq" id="WP_119909835.1">
    <property type="nucleotide sequence ID" value="NZ_QZCH01000004.1"/>
</dbReference>
<comment type="caution">
    <text evidence="2">The sequence shown here is derived from an EMBL/GenBank/DDBJ whole genome shotgun (WGS) entry which is preliminary data.</text>
</comment>
<feature type="region of interest" description="Disordered" evidence="1">
    <location>
        <begin position="43"/>
        <end position="86"/>
    </location>
</feature>
<accession>A0A418YHE0</accession>
<feature type="compositionally biased region" description="Polar residues" evidence="1">
    <location>
        <begin position="61"/>
        <end position="79"/>
    </location>
</feature>
<reference evidence="2 3" key="1">
    <citation type="submission" date="2018-09" db="EMBL/GenBank/DDBJ databases">
        <authorList>
            <person name="Wang F."/>
        </authorList>
    </citation>
    <scope>NUCLEOTIDE SEQUENCE [LARGE SCALE GENOMIC DNA]</scope>
    <source>
        <strain evidence="2 3">PLHSC7-2</strain>
    </source>
</reference>
<protein>
    <submittedName>
        <fullName evidence="2">Uncharacterized protein</fullName>
    </submittedName>
</protein>
<proteinExistence type="predicted"/>
<evidence type="ECO:0000313" key="2">
    <source>
        <dbReference type="EMBL" id="RJG49500.1"/>
    </source>
</evidence>
<sequence length="366" mass="41017">MTVCKRWPSKWLQSHQRLVMQVIPVVILLGCAQPQVEEVEHAPTQAKVQAVPEHTVDTDEVSSASQSVEPSNDHTPQATSDRDNKTAAPAVALGEAEISYEVVQTLPAGISETSGLARRDGLLWTINDSGDQPYIYQLTQGATQIKKRHKIRGASNQDWESLAQDDEYLYVADCGNNSGHRDDFQIYRVPWQQIDEAGSQDYVSGDTLRFSYQAKQGKYQAYEHNYDCEAITKVEHELWLFSKNWADEQSQLYIIDPTQAQQALSVADTVNVQGLVTAADYRPETGYLALLGYSKQRVFGHGFLWVFPVVGGNIDITAGKRFVLPQYAQWEAIVWQDDQTLLLTTETSVLMDASLAKISLIFNSER</sequence>
<keyword evidence="3" id="KW-1185">Reference proteome</keyword>
<gene>
    <name evidence="2" type="ORF">D1Z90_05965</name>
</gene>